<evidence type="ECO:0000313" key="5">
    <source>
        <dbReference type="EMBL" id="ALR19342.1"/>
    </source>
</evidence>
<dbReference type="AlphaFoldDB" id="A0A0S3EV72"/>
<protein>
    <recommendedName>
        <fullName evidence="7">TetR family transcriptional regulator</fullName>
    </recommendedName>
</protein>
<dbReference type="KEGG" id="sbd:ATN00_02485"/>
<dbReference type="EMBL" id="CP013264">
    <property type="protein sequence ID" value="ALR19342.1"/>
    <property type="molecule type" value="Genomic_DNA"/>
</dbReference>
<dbReference type="Proteomes" id="UP000056968">
    <property type="component" value="Chromosome"/>
</dbReference>
<accession>A0A0S3EV72</accession>
<evidence type="ECO:0000256" key="3">
    <source>
        <dbReference type="ARBA" id="ARBA00023163"/>
    </source>
</evidence>
<reference evidence="5 6" key="1">
    <citation type="submission" date="2015-11" db="EMBL/GenBank/DDBJ databases">
        <title>A Two-component Flavoprotein Monooxygenase System MeaXY Responsible for para-Hydroxylation of 2-Methyl-6-ethylaniline and 2,6-Diethylaniline in Sphingobium baderi DE-13.</title>
        <authorList>
            <person name="Cheng M."/>
            <person name="Meng Q."/>
            <person name="Yang Y."/>
            <person name="Chu C."/>
            <person name="Yan X."/>
            <person name="He J."/>
            <person name="Li S."/>
        </authorList>
    </citation>
    <scope>NUCLEOTIDE SEQUENCE [LARGE SCALE GENOMIC DNA]</scope>
    <source>
        <strain evidence="5 6">DE-13</strain>
    </source>
</reference>
<evidence type="ECO:0000256" key="4">
    <source>
        <dbReference type="SAM" id="MobiDB-lite"/>
    </source>
</evidence>
<dbReference type="Gene3D" id="1.10.357.10">
    <property type="entry name" value="Tetracycline Repressor, domain 2"/>
    <property type="match status" value="1"/>
</dbReference>
<dbReference type="SUPFAM" id="SSF46689">
    <property type="entry name" value="Homeodomain-like"/>
    <property type="match status" value="1"/>
</dbReference>
<evidence type="ECO:0000256" key="2">
    <source>
        <dbReference type="ARBA" id="ARBA00023125"/>
    </source>
</evidence>
<dbReference type="PANTHER" id="PTHR30055:SF234">
    <property type="entry name" value="HTH-TYPE TRANSCRIPTIONAL REGULATOR BETI"/>
    <property type="match status" value="1"/>
</dbReference>
<gene>
    <name evidence="5" type="ORF">ATN00_02485</name>
</gene>
<name>A0A0S3EV72_9SPHN</name>
<keyword evidence="3" id="KW-0804">Transcription</keyword>
<keyword evidence="1" id="KW-0805">Transcription regulation</keyword>
<sequence>MESGGISLEKRKPNRRGRPRIEDGPVLDRERLAATLLDIARHEGVTGLQMRPVASALGVSPKVLYGHVTDKQGMLEILVETILDACMPDVRDKPWDETLRAMAGALHQAYKPFPGVLDVVLAQGCDVLQQPYTKWFHATAHAALTNAGIPQKKVYHVFVRFAVIVMGSVLYEESNARSADPSESQESLDQCFEENVEMFLKDVERMASDCAGTDG</sequence>
<dbReference type="GO" id="GO:0003700">
    <property type="term" value="F:DNA-binding transcription factor activity"/>
    <property type="evidence" value="ECO:0007669"/>
    <property type="project" value="TreeGrafter"/>
</dbReference>
<dbReference type="InterPro" id="IPR009057">
    <property type="entry name" value="Homeodomain-like_sf"/>
</dbReference>
<dbReference type="GO" id="GO:0000976">
    <property type="term" value="F:transcription cis-regulatory region binding"/>
    <property type="evidence" value="ECO:0007669"/>
    <property type="project" value="TreeGrafter"/>
</dbReference>
<dbReference type="InterPro" id="IPR050109">
    <property type="entry name" value="HTH-type_TetR-like_transc_reg"/>
</dbReference>
<dbReference type="STRING" id="1332080.ATN00_02485"/>
<evidence type="ECO:0000256" key="1">
    <source>
        <dbReference type="ARBA" id="ARBA00023015"/>
    </source>
</evidence>
<dbReference type="PANTHER" id="PTHR30055">
    <property type="entry name" value="HTH-TYPE TRANSCRIPTIONAL REGULATOR RUTR"/>
    <property type="match status" value="1"/>
</dbReference>
<evidence type="ECO:0008006" key="7">
    <source>
        <dbReference type="Google" id="ProtNLM"/>
    </source>
</evidence>
<feature type="region of interest" description="Disordered" evidence="4">
    <location>
        <begin position="1"/>
        <end position="24"/>
    </location>
</feature>
<organism evidence="5 6">
    <name type="scientific">Sphingobium baderi</name>
    <dbReference type="NCBI Taxonomy" id="1332080"/>
    <lineage>
        <taxon>Bacteria</taxon>
        <taxon>Pseudomonadati</taxon>
        <taxon>Pseudomonadota</taxon>
        <taxon>Alphaproteobacteria</taxon>
        <taxon>Sphingomonadales</taxon>
        <taxon>Sphingomonadaceae</taxon>
        <taxon>Sphingobium</taxon>
    </lineage>
</organism>
<dbReference type="InterPro" id="IPR036271">
    <property type="entry name" value="Tet_transcr_reg_TetR-rel_C_sf"/>
</dbReference>
<evidence type="ECO:0000313" key="6">
    <source>
        <dbReference type="Proteomes" id="UP000056968"/>
    </source>
</evidence>
<keyword evidence="6" id="KW-1185">Reference proteome</keyword>
<keyword evidence="2" id="KW-0238">DNA-binding</keyword>
<proteinExistence type="predicted"/>
<dbReference type="SUPFAM" id="SSF48498">
    <property type="entry name" value="Tetracyclin repressor-like, C-terminal domain"/>
    <property type="match status" value="1"/>
</dbReference>